<evidence type="ECO:0000313" key="3">
    <source>
        <dbReference type="Proteomes" id="UP001145050"/>
    </source>
</evidence>
<dbReference type="EMBL" id="JAMQKB010000001">
    <property type="protein sequence ID" value="MDC3423234.1"/>
    <property type="molecule type" value="Genomic_DNA"/>
</dbReference>
<dbReference type="InterPro" id="IPR035093">
    <property type="entry name" value="RelE/ParE_toxin_dom_sf"/>
</dbReference>
<keyword evidence="3" id="KW-1185">Reference proteome</keyword>
<evidence type="ECO:0000256" key="1">
    <source>
        <dbReference type="ARBA" id="ARBA00022649"/>
    </source>
</evidence>
<keyword evidence="1" id="KW-1277">Toxin-antitoxin system</keyword>
<comment type="caution">
    <text evidence="2">The sequence shown here is derived from an EMBL/GenBank/DDBJ whole genome shotgun (WGS) entry which is preliminary data.</text>
</comment>
<dbReference type="NCBIfam" id="TIGR02385">
    <property type="entry name" value="RelE_StbE"/>
    <property type="match status" value="1"/>
</dbReference>
<dbReference type="AlphaFoldDB" id="A0A9X4AKV7"/>
<dbReference type="Proteomes" id="UP001145050">
    <property type="component" value="Unassembled WGS sequence"/>
</dbReference>
<dbReference type="Gene3D" id="3.30.2310.20">
    <property type="entry name" value="RelE-like"/>
    <property type="match status" value="1"/>
</dbReference>
<dbReference type="SUPFAM" id="SSF143011">
    <property type="entry name" value="RelE-like"/>
    <property type="match status" value="1"/>
</dbReference>
<accession>A0A9X4AKV7</accession>
<dbReference type="Pfam" id="PF05016">
    <property type="entry name" value="ParE_toxin"/>
    <property type="match status" value="1"/>
</dbReference>
<sequence length="106" mass="12673">MKENKYTVKVTPKAYEDMDRIYGYITNELHNQSAADDLLMKIETGILRLRIFPFSCSFVKDEMLKEKGYRKLTVENYIVFHLVRKDEKEVIVMRVLYGKQKFQDLI</sequence>
<protein>
    <submittedName>
        <fullName evidence="2">Type II toxin-antitoxin system RelE/ParE family toxin</fullName>
    </submittedName>
</protein>
<gene>
    <name evidence="2" type="ORF">NC797_01765</name>
</gene>
<dbReference type="InterPro" id="IPR007712">
    <property type="entry name" value="RelE/ParE_toxin"/>
</dbReference>
<name>A0A9X4AKV7_9BACI</name>
<dbReference type="RefSeq" id="WP_272434905.1">
    <property type="nucleotide sequence ID" value="NZ_JAMQKB010000001.1"/>
</dbReference>
<organism evidence="2 3">
    <name type="scientific">Terrihalobacillus insolitus</name>
    <dbReference type="NCBI Taxonomy" id="2950438"/>
    <lineage>
        <taxon>Bacteria</taxon>
        <taxon>Bacillati</taxon>
        <taxon>Bacillota</taxon>
        <taxon>Bacilli</taxon>
        <taxon>Bacillales</taxon>
        <taxon>Bacillaceae</taxon>
        <taxon>Terrihalobacillus</taxon>
    </lineage>
</organism>
<reference evidence="2" key="1">
    <citation type="submission" date="2022-06" db="EMBL/GenBank/DDBJ databases">
        <title>Aquibacillus sp. a new bacterium isolated from soil saline samples.</title>
        <authorList>
            <person name="Galisteo C."/>
            <person name="De La Haba R."/>
            <person name="Sanchez-Porro C."/>
            <person name="Ventosa A."/>
        </authorList>
    </citation>
    <scope>NUCLEOTIDE SEQUENCE</scope>
    <source>
        <strain evidence="2">3ASR75-11</strain>
    </source>
</reference>
<evidence type="ECO:0000313" key="2">
    <source>
        <dbReference type="EMBL" id="MDC3423234.1"/>
    </source>
</evidence>
<proteinExistence type="predicted"/>